<evidence type="ECO:0000256" key="5">
    <source>
        <dbReference type="ARBA" id="ARBA00023242"/>
    </source>
</evidence>
<name>A0A8H6DL46_9HYPO</name>
<evidence type="ECO:0000256" key="4">
    <source>
        <dbReference type="ARBA" id="ARBA00023163"/>
    </source>
</evidence>
<dbReference type="SMART" id="SM00066">
    <property type="entry name" value="GAL4"/>
    <property type="match status" value="1"/>
</dbReference>
<dbReference type="Pfam" id="PF00172">
    <property type="entry name" value="Zn_clus"/>
    <property type="match status" value="1"/>
</dbReference>
<dbReference type="PANTHER" id="PTHR47540:SF2">
    <property type="entry name" value="ZN(II)2CYS6 TRANSCRIPTION FACTOR (EUROFUNG)"/>
    <property type="match status" value="1"/>
</dbReference>
<dbReference type="GO" id="GO:0000981">
    <property type="term" value="F:DNA-binding transcription factor activity, RNA polymerase II-specific"/>
    <property type="evidence" value="ECO:0007669"/>
    <property type="project" value="InterPro"/>
</dbReference>
<dbReference type="OrthoDB" id="2123952at2759"/>
<dbReference type="Gene3D" id="4.10.240.10">
    <property type="entry name" value="Zn(2)-C6 fungal-type DNA-binding domain"/>
    <property type="match status" value="1"/>
</dbReference>
<sequence>MTHLNKIPETYTTRWNTHSGAINSPASRSLSTQTRKYNTSCDRCRKSRVKCSGGIPCRRCASSSGSPCVYSPSQRRGKKRACTNNGLSASNEVPSLEITPSDLGMGAFNLEIEPTVEPQNIDPNLFNDLLGFDQTLPSHDVELISGASGSANSPSLTEIVDALDSQPPSFCLKPISKCPKACYADIHDMSGIVDAIMKNPGQTPLDEILSLFQSVFHQSAQYLACQNCDTGCLRYINLVMLHQRQVSLLSELAEDPREYLRGDTTHTTLGGFQTSKQDDIAMKQLIVRHATRDVILSVNADHESATGFQERSIAGTLDLSDTGKLNVKWLVEVSENLRRTLEHVKVLLEKDDWTTKLLDA</sequence>
<evidence type="ECO:0000259" key="6">
    <source>
        <dbReference type="PROSITE" id="PS50048"/>
    </source>
</evidence>
<dbReference type="GO" id="GO:0043565">
    <property type="term" value="F:sequence-specific DNA binding"/>
    <property type="evidence" value="ECO:0007669"/>
    <property type="project" value="TreeGrafter"/>
</dbReference>
<keyword evidence="5" id="KW-0539">Nucleus</keyword>
<gene>
    <name evidence="7" type="ORF">FMUND_3944</name>
</gene>
<dbReference type="AlphaFoldDB" id="A0A8H6DL46"/>
<dbReference type="InterPro" id="IPR001138">
    <property type="entry name" value="Zn2Cys6_DnaBD"/>
</dbReference>
<evidence type="ECO:0000256" key="3">
    <source>
        <dbReference type="ARBA" id="ARBA00023125"/>
    </source>
</evidence>
<dbReference type="InterPro" id="IPR036864">
    <property type="entry name" value="Zn2-C6_fun-type_DNA-bd_sf"/>
</dbReference>
<dbReference type="InterPro" id="IPR051711">
    <property type="entry name" value="Stress_Response_Reg"/>
</dbReference>
<dbReference type="EMBL" id="JAAOAN010000123">
    <property type="protein sequence ID" value="KAF5720899.1"/>
    <property type="molecule type" value="Genomic_DNA"/>
</dbReference>
<proteinExistence type="predicted"/>
<dbReference type="Proteomes" id="UP000544331">
    <property type="component" value="Unassembled WGS sequence"/>
</dbReference>
<comment type="subcellular location">
    <subcellularLocation>
        <location evidence="1">Nucleus</location>
    </subcellularLocation>
</comment>
<evidence type="ECO:0000256" key="2">
    <source>
        <dbReference type="ARBA" id="ARBA00023015"/>
    </source>
</evidence>
<feature type="domain" description="Zn(2)-C6 fungal-type" evidence="6">
    <location>
        <begin position="40"/>
        <end position="70"/>
    </location>
</feature>
<dbReference type="GO" id="GO:0045944">
    <property type="term" value="P:positive regulation of transcription by RNA polymerase II"/>
    <property type="evidence" value="ECO:0007669"/>
    <property type="project" value="TreeGrafter"/>
</dbReference>
<keyword evidence="8" id="KW-1185">Reference proteome</keyword>
<dbReference type="PROSITE" id="PS00463">
    <property type="entry name" value="ZN2_CY6_FUNGAL_1"/>
    <property type="match status" value="1"/>
</dbReference>
<organism evidence="7 8">
    <name type="scientific">Fusarium mundagurra</name>
    <dbReference type="NCBI Taxonomy" id="1567541"/>
    <lineage>
        <taxon>Eukaryota</taxon>
        <taxon>Fungi</taxon>
        <taxon>Dikarya</taxon>
        <taxon>Ascomycota</taxon>
        <taxon>Pezizomycotina</taxon>
        <taxon>Sordariomycetes</taxon>
        <taxon>Hypocreomycetidae</taxon>
        <taxon>Hypocreales</taxon>
        <taxon>Nectriaceae</taxon>
        <taxon>Fusarium</taxon>
        <taxon>Fusarium fujikuroi species complex</taxon>
    </lineage>
</organism>
<reference evidence="7 8" key="1">
    <citation type="submission" date="2020-05" db="EMBL/GenBank/DDBJ databases">
        <title>Identification and distribution of gene clusters putatively required for synthesis of sphingolipid metabolism inhibitors in phylogenetically diverse species of the filamentous fungus Fusarium.</title>
        <authorList>
            <person name="Kim H.-S."/>
            <person name="Busman M."/>
            <person name="Brown D.W."/>
            <person name="Divon H."/>
            <person name="Uhlig S."/>
            <person name="Proctor R.H."/>
        </authorList>
    </citation>
    <scope>NUCLEOTIDE SEQUENCE [LARGE SCALE GENOMIC DNA]</scope>
    <source>
        <strain evidence="7 8">NRRL 66235</strain>
    </source>
</reference>
<dbReference type="GO" id="GO:0008270">
    <property type="term" value="F:zinc ion binding"/>
    <property type="evidence" value="ECO:0007669"/>
    <property type="project" value="InterPro"/>
</dbReference>
<comment type="caution">
    <text evidence="7">The sequence shown here is derived from an EMBL/GenBank/DDBJ whole genome shotgun (WGS) entry which is preliminary data.</text>
</comment>
<protein>
    <recommendedName>
        <fullName evidence="6">Zn(2)-C6 fungal-type domain-containing protein</fullName>
    </recommendedName>
</protein>
<dbReference type="SUPFAM" id="SSF57701">
    <property type="entry name" value="Zn2/Cys6 DNA-binding domain"/>
    <property type="match status" value="1"/>
</dbReference>
<evidence type="ECO:0000313" key="8">
    <source>
        <dbReference type="Proteomes" id="UP000544331"/>
    </source>
</evidence>
<keyword evidence="3" id="KW-0238">DNA-binding</keyword>
<dbReference type="PANTHER" id="PTHR47540">
    <property type="entry name" value="THIAMINE REPRESSIBLE GENES REGULATORY PROTEIN THI5"/>
    <property type="match status" value="1"/>
</dbReference>
<keyword evidence="4" id="KW-0804">Transcription</keyword>
<accession>A0A8H6DL46</accession>
<keyword evidence="2" id="KW-0805">Transcription regulation</keyword>
<evidence type="ECO:0000313" key="7">
    <source>
        <dbReference type="EMBL" id="KAF5720899.1"/>
    </source>
</evidence>
<dbReference type="PROSITE" id="PS50048">
    <property type="entry name" value="ZN2_CY6_FUNGAL_2"/>
    <property type="match status" value="1"/>
</dbReference>
<dbReference type="GO" id="GO:0005634">
    <property type="term" value="C:nucleus"/>
    <property type="evidence" value="ECO:0007669"/>
    <property type="project" value="UniProtKB-SubCell"/>
</dbReference>
<evidence type="ECO:0000256" key="1">
    <source>
        <dbReference type="ARBA" id="ARBA00004123"/>
    </source>
</evidence>
<dbReference type="CDD" id="cd00067">
    <property type="entry name" value="GAL4"/>
    <property type="match status" value="1"/>
</dbReference>